<dbReference type="Gene3D" id="3.40.50.1820">
    <property type="entry name" value="alpha/beta hydrolase"/>
    <property type="match status" value="1"/>
</dbReference>
<dbReference type="SUPFAM" id="SSF53474">
    <property type="entry name" value="alpha/beta-Hydrolases"/>
    <property type="match status" value="1"/>
</dbReference>
<dbReference type="Pfam" id="PF07859">
    <property type="entry name" value="Abhydrolase_3"/>
    <property type="match status" value="1"/>
</dbReference>
<organism evidence="3 4">
    <name type="scientific">Allonocardiopsis opalescens</name>
    <dbReference type="NCBI Taxonomy" id="1144618"/>
    <lineage>
        <taxon>Bacteria</taxon>
        <taxon>Bacillati</taxon>
        <taxon>Actinomycetota</taxon>
        <taxon>Actinomycetes</taxon>
        <taxon>Streptosporangiales</taxon>
        <taxon>Allonocardiopsis</taxon>
    </lineage>
</organism>
<dbReference type="AlphaFoldDB" id="A0A2T0QEM0"/>
<evidence type="ECO:0000313" key="4">
    <source>
        <dbReference type="Proteomes" id="UP000237846"/>
    </source>
</evidence>
<dbReference type="InterPro" id="IPR050300">
    <property type="entry name" value="GDXG_lipolytic_enzyme"/>
</dbReference>
<evidence type="ECO:0000256" key="1">
    <source>
        <dbReference type="ARBA" id="ARBA00022801"/>
    </source>
</evidence>
<dbReference type="InterPro" id="IPR013094">
    <property type="entry name" value="AB_hydrolase_3"/>
</dbReference>
<reference evidence="3 4" key="1">
    <citation type="submission" date="2018-03" db="EMBL/GenBank/DDBJ databases">
        <title>Genomic Encyclopedia of Archaeal and Bacterial Type Strains, Phase II (KMG-II): from individual species to whole genera.</title>
        <authorList>
            <person name="Goeker M."/>
        </authorList>
    </citation>
    <scope>NUCLEOTIDE SEQUENCE [LARGE SCALE GENOMIC DNA]</scope>
    <source>
        <strain evidence="3 4">DSM 45601</strain>
    </source>
</reference>
<dbReference type="Proteomes" id="UP000237846">
    <property type="component" value="Unassembled WGS sequence"/>
</dbReference>
<keyword evidence="4" id="KW-1185">Reference proteome</keyword>
<dbReference type="EMBL" id="PVZC01000001">
    <property type="protein sequence ID" value="PRY02368.1"/>
    <property type="molecule type" value="Genomic_DNA"/>
</dbReference>
<gene>
    <name evidence="3" type="ORF">CLV72_101970</name>
</gene>
<comment type="caution">
    <text evidence="3">The sequence shown here is derived from an EMBL/GenBank/DDBJ whole genome shotgun (WGS) entry which is preliminary data.</text>
</comment>
<dbReference type="GO" id="GO:0016787">
    <property type="term" value="F:hydrolase activity"/>
    <property type="evidence" value="ECO:0007669"/>
    <property type="project" value="UniProtKB-KW"/>
</dbReference>
<evidence type="ECO:0000259" key="2">
    <source>
        <dbReference type="Pfam" id="PF07859"/>
    </source>
</evidence>
<dbReference type="InterPro" id="IPR029058">
    <property type="entry name" value="AB_hydrolase_fold"/>
</dbReference>
<sequence length="289" mass="29750">MTTRVPVSDAERATVRELFTSGAFAPAPLPADARTAPLLPRTGGVPCDWVDADGAGLAAGVLVYVHGGGFEYSHRGNERVMAHRLSRAVRRPALRVGYRLAPEHPYPAAVDDVLAVYRDLLGQGVPASRIILAGESAGATVLLSALLVLKDDGTPLPAGAVPVSALTDLTFSGPSLTANADKDLLGGASLGHIAPQYLAGAAPDQAPQSPLHGDPRGLPPLLLPTGGDEVFLDDARRFAAAAAAAGVDVALDVYEGMPHAFHAVVLAAEPPPVGRAFLARLTAWADRLG</sequence>
<dbReference type="OrthoDB" id="128186at2"/>
<protein>
    <submittedName>
        <fullName evidence="3">Acetyl esterase/lipase</fullName>
    </submittedName>
</protein>
<dbReference type="PANTHER" id="PTHR48081">
    <property type="entry name" value="AB HYDROLASE SUPERFAMILY PROTEIN C4A8.06C"/>
    <property type="match status" value="1"/>
</dbReference>
<feature type="domain" description="Alpha/beta hydrolase fold-3" evidence="2">
    <location>
        <begin position="62"/>
        <end position="262"/>
    </location>
</feature>
<dbReference type="RefSeq" id="WP_106239809.1">
    <property type="nucleotide sequence ID" value="NZ_PVZC01000001.1"/>
</dbReference>
<dbReference type="PANTHER" id="PTHR48081:SF8">
    <property type="entry name" value="ALPHA_BETA HYDROLASE FOLD-3 DOMAIN-CONTAINING PROTEIN-RELATED"/>
    <property type="match status" value="1"/>
</dbReference>
<keyword evidence="1" id="KW-0378">Hydrolase</keyword>
<proteinExistence type="predicted"/>
<evidence type="ECO:0000313" key="3">
    <source>
        <dbReference type="EMBL" id="PRY02368.1"/>
    </source>
</evidence>
<name>A0A2T0QEM0_9ACTN</name>
<accession>A0A2T0QEM0</accession>